<feature type="signal peptide" evidence="1">
    <location>
        <begin position="1"/>
        <end position="23"/>
    </location>
</feature>
<reference evidence="2 3" key="1">
    <citation type="submission" date="2018-10" db="EMBL/GenBank/DDBJ databases">
        <title>Phylogenomics of Brevibacillus.</title>
        <authorList>
            <person name="Dunlap C."/>
        </authorList>
    </citation>
    <scope>NUCLEOTIDE SEQUENCE [LARGE SCALE GENOMIC DNA]</scope>
    <source>
        <strain evidence="2 3">JCM 15774</strain>
    </source>
</reference>
<evidence type="ECO:0008006" key="4">
    <source>
        <dbReference type="Google" id="ProtNLM"/>
    </source>
</evidence>
<name>A0A3M8DRW3_9BACL</name>
<dbReference type="EMBL" id="RHHU01000002">
    <property type="protein sequence ID" value="RNB90201.1"/>
    <property type="molecule type" value="Genomic_DNA"/>
</dbReference>
<feature type="chain" id="PRO_5018148904" description="SH3 domain-containing protein" evidence="1">
    <location>
        <begin position="24"/>
        <end position="265"/>
    </location>
</feature>
<dbReference type="AlphaFoldDB" id="A0A3M8DRW3"/>
<evidence type="ECO:0000313" key="2">
    <source>
        <dbReference type="EMBL" id="RNB90201.1"/>
    </source>
</evidence>
<keyword evidence="3" id="KW-1185">Reference proteome</keyword>
<evidence type="ECO:0000256" key="1">
    <source>
        <dbReference type="SAM" id="SignalP"/>
    </source>
</evidence>
<evidence type="ECO:0000313" key="3">
    <source>
        <dbReference type="Proteomes" id="UP000269573"/>
    </source>
</evidence>
<gene>
    <name evidence="2" type="ORF">EDM59_01790</name>
</gene>
<protein>
    <recommendedName>
        <fullName evidence="4">SH3 domain-containing protein</fullName>
    </recommendedName>
</protein>
<comment type="caution">
    <text evidence="2">The sequence shown here is derived from an EMBL/GenBank/DDBJ whole genome shotgun (WGS) entry which is preliminary data.</text>
</comment>
<sequence>MRRWSIGCLTLLLLLTLISPASATSFERVYLHKVMDNNSKALVVRANGDMYMIEYGVGVISIWMYEGKTVFISSPGIFAGAGSKVILPDVNQEAPIWNSTFVEYTIRPLPVPPSTLVPAPSPQVPMVKPTFGKTVVIIAVEKAPLLKDTENKAENLIGFLPYGTPLELDNVNLSGWYAVVFGKTALYVSKNNTTSFKTISPKVISVRLDKGYLFNIPSAQGNSLGSFVKFTPLAAIGENKNFWFVLYPNGDGTFTKGFISKNVAY</sequence>
<organism evidence="2 3">
    <name type="scientific">Brevibacillus nitrificans</name>
    <dbReference type="NCBI Taxonomy" id="651560"/>
    <lineage>
        <taxon>Bacteria</taxon>
        <taxon>Bacillati</taxon>
        <taxon>Bacillota</taxon>
        <taxon>Bacilli</taxon>
        <taxon>Bacillales</taxon>
        <taxon>Paenibacillaceae</taxon>
        <taxon>Brevibacillus</taxon>
    </lineage>
</organism>
<dbReference type="Proteomes" id="UP000269573">
    <property type="component" value="Unassembled WGS sequence"/>
</dbReference>
<keyword evidence="1" id="KW-0732">Signal</keyword>
<proteinExistence type="predicted"/>
<accession>A0A3M8DRW3</accession>